<sequence length="162" mass="18084">MTDTDSQPTHGEGSFTSVASTTYSIAVRTSAIENAETAALVFVQLIDENGNKTDRVKLKCSLTHRKKYQRGHSDLFLLVDQPLLARLKKIEIIHVPKETANESEISWHCHSIMVLDHDSFSLYRFPCGQWIGSANVSVVKSTNSITLDVEGEPYPIVPVNLW</sequence>
<accession>A0ABR1CW98</accession>
<dbReference type="PANTHER" id="PTHR45901">
    <property type="entry name" value="PROTEIN CBG12474"/>
    <property type="match status" value="1"/>
</dbReference>
<proteinExistence type="predicted"/>
<evidence type="ECO:0000259" key="2">
    <source>
        <dbReference type="PROSITE" id="PS50095"/>
    </source>
</evidence>
<organism evidence="3 4">
    <name type="scientific">Necator americanus</name>
    <name type="common">Human hookworm</name>
    <dbReference type="NCBI Taxonomy" id="51031"/>
    <lineage>
        <taxon>Eukaryota</taxon>
        <taxon>Metazoa</taxon>
        <taxon>Ecdysozoa</taxon>
        <taxon>Nematoda</taxon>
        <taxon>Chromadorea</taxon>
        <taxon>Rhabditida</taxon>
        <taxon>Rhabditina</taxon>
        <taxon>Rhabditomorpha</taxon>
        <taxon>Strongyloidea</taxon>
        <taxon>Ancylostomatidae</taxon>
        <taxon>Bunostominae</taxon>
        <taxon>Necator</taxon>
    </lineage>
</organism>
<dbReference type="InterPro" id="IPR001024">
    <property type="entry name" value="PLAT/LH2_dom"/>
</dbReference>
<dbReference type="EMBL" id="JAVFWL010000003">
    <property type="protein sequence ID" value="KAK6741735.1"/>
    <property type="molecule type" value="Genomic_DNA"/>
</dbReference>
<name>A0ABR1CW98_NECAM</name>
<gene>
    <name evidence="3" type="primary">Necator_chrIII.g10310</name>
    <name evidence="3" type="ORF">RB195_009545</name>
</gene>
<dbReference type="Pfam" id="PF01477">
    <property type="entry name" value="PLAT"/>
    <property type="match status" value="1"/>
</dbReference>
<dbReference type="SUPFAM" id="SSF49723">
    <property type="entry name" value="Lipase/lipooxygenase domain (PLAT/LH2 domain)"/>
    <property type="match status" value="1"/>
</dbReference>
<dbReference type="InterPro" id="IPR036392">
    <property type="entry name" value="PLAT/LH2_dom_sf"/>
</dbReference>
<dbReference type="InterPro" id="IPR052970">
    <property type="entry name" value="Inner_ear_hair_cell_LOXHD"/>
</dbReference>
<protein>
    <recommendedName>
        <fullName evidence="2">PLAT domain-containing protein</fullName>
    </recommendedName>
</protein>
<dbReference type="Gene3D" id="2.40.180.10">
    <property type="entry name" value="Catalase core domain"/>
    <property type="match status" value="1"/>
</dbReference>
<comment type="caution">
    <text evidence="1">Lacks conserved residue(s) required for the propagation of feature annotation.</text>
</comment>
<evidence type="ECO:0000313" key="4">
    <source>
        <dbReference type="Proteomes" id="UP001303046"/>
    </source>
</evidence>
<dbReference type="PROSITE" id="PS50095">
    <property type="entry name" value="PLAT"/>
    <property type="match status" value="1"/>
</dbReference>
<keyword evidence="4" id="KW-1185">Reference proteome</keyword>
<comment type="caution">
    <text evidence="3">The sequence shown here is derived from an EMBL/GenBank/DDBJ whole genome shotgun (WGS) entry which is preliminary data.</text>
</comment>
<evidence type="ECO:0000313" key="3">
    <source>
        <dbReference type="EMBL" id="KAK6741735.1"/>
    </source>
</evidence>
<dbReference type="Proteomes" id="UP001303046">
    <property type="component" value="Unassembled WGS sequence"/>
</dbReference>
<dbReference type="PANTHER" id="PTHR45901:SF3">
    <property type="entry name" value="LIPOXYGENASE HOMOLOGY DOMAIN-CONTAINING PROTEIN 1"/>
    <property type="match status" value="1"/>
</dbReference>
<feature type="domain" description="PLAT" evidence="2">
    <location>
        <begin position="21"/>
        <end position="145"/>
    </location>
</feature>
<evidence type="ECO:0000256" key="1">
    <source>
        <dbReference type="PROSITE-ProRule" id="PRU00152"/>
    </source>
</evidence>
<reference evidence="3 4" key="1">
    <citation type="submission" date="2023-08" db="EMBL/GenBank/DDBJ databases">
        <title>A Necator americanus chromosomal reference genome.</title>
        <authorList>
            <person name="Ilik V."/>
            <person name="Petrzelkova K.J."/>
            <person name="Pardy F."/>
            <person name="Fuh T."/>
            <person name="Niatou-Singa F.S."/>
            <person name="Gouil Q."/>
            <person name="Baker L."/>
            <person name="Ritchie M.E."/>
            <person name="Jex A.R."/>
            <person name="Gazzola D."/>
            <person name="Li H."/>
            <person name="Toshio Fujiwara R."/>
            <person name="Zhan B."/>
            <person name="Aroian R.V."/>
            <person name="Pafco B."/>
            <person name="Schwarz E.M."/>
        </authorList>
    </citation>
    <scope>NUCLEOTIDE SEQUENCE [LARGE SCALE GENOMIC DNA]</scope>
    <source>
        <strain evidence="3 4">Aroian</strain>
        <tissue evidence="3">Whole animal</tissue>
    </source>
</reference>